<sequence length="286" mass="30432">MLVAGACALSGCVGPGYVAVPPDIMQMDPADIRLPDARSQNLSRFVTPQFADEVRVIEDPYGLETAELFFAASESLIIAEDQPAALARAATLAMSQRVPMVAYSDDNRRDINALIGKLGVKRVLLVGRVSYLRTEGALTVMQDPGTDKGLGQLTAFQFDTRVVTSPEEMVQAIAEVDPSQHVQLKTQWRKLVRDPRAEVGALPAQPPRDGQMAPVVIATPATSVPAAANARAFGAELRVMPTGNPLDSKAAFAMVVGLDGGNLVALGPDFGGSNLLVNRIRQGWSE</sequence>
<dbReference type="Proteomes" id="UP000185491">
    <property type="component" value="Chromosome"/>
</dbReference>
<organism evidence="1 2">
    <name type="scientific">Corynebacterium phocae</name>
    <dbReference type="NCBI Taxonomy" id="161895"/>
    <lineage>
        <taxon>Bacteria</taxon>
        <taxon>Bacillati</taxon>
        <taxon>Actinomycetota</taxon>
        <taxon>Actinomycetes</taxon>
        <taxon>Mycobacteriales</taxon>
        <taxon>Corynebacteriaceae</taxon>
        <taxon>Corynebacterium</taxon>
    </lineage>
</organism>
<gene>
    <name evidence="1" type="ORF">CPHO_06960</name>
</gene>
<reference evidence="1 2" key="1">
    <citation type="submission" date="2014-08" db="EMBL/GenBank/DDBJ databases">
        <title>Complete genome sequence of Corynebacterium phocae M408/89/1(T)(=DSM 44612(T)), isolated from the common seal (Phoca vitulina).</title>
        <authorList>
            <person name="Ruckert C."/>
            <person name="Albersmeier A."/>
            <person name="Winkler A."/>
            <person name="Kalinowski J."/>
        </authorList>
    </citation>
    <scope>NUCLEOTIDE SEQUENCE [LARGE SCALE GENOMIC DNA]</scope>
    <source>
        <strain evidence="1 2">M408/89/1</strain>
    </source>
</reference>
<name>A0A1L7D6H2_9CORY</name>
<evidence type="ECO:0000313" key="2">
    <source>
        <dbReference type="Proteomes" id="UP000185491"/>
    </source>
</evidence>
<keyword evidence="2" id="KW-1185">Reference proteome</keyword>
<dbReference type="KEGG" id="cpho:CPHO_06960"/>
<protein>
    <submittedName>
        <fullName evidence="1">Uncharacterized protein</fullName>
    </submittedName>
</protein>
<dbReference type="EMBL" id="CP009249">
    <property type="protein sequence ID" value="APT93720.1"/>
    <property type="molecule type" value="Genomic_DNA"/>
</dbReference>
<evidence type="ECO:0000313" key="1">
    <source>
        <dbReference type="EMBL" id="APT93720.1"/>
    </source>
</evidence>
<proteinExistence type="predicted"/>
<dbReference type="AlphaFoldDB" id="A0A1L7D6H2"/>
<dbReference type="STRING" id="161895.CPHO_06960"/>
<accession>A0A1L7D6H2</accession>